<keyword evidence="3" id="KW-1185">Reference proteome</keyword>
<dbReference type="CDD" id="cd01300">
    <property type="entry name" value="YtcJ_like"/>
    <property type="match status" value="1"/>
</dbReference>
<protein>
    <recommendedName>
        <fullName evidence="1">Amidohydrolase 3 domain-containing protein</fullName>
    </recommendedName>
</protein>
<dbReference type="AlphaFoldDB" id="A0A0U5C3A2"/>
<dbReference type="InterPro" id="IPR032466">
    <property type="entry name" value="Metal_Hydrolase"/>
</dbReference>
<feature type="domain" description="Amidohydrolase 3" evidence="1">
    <location>
        <begin position="52"/>
        <end position="529"/>
    </location>
</feature>
<dbReference type="SUPFAM" id="SSF51556">
    <property type="entry name" value="Metallo-dependent hydrolases"/>
    <property type="match status" value="1"/>
</dbReference>
<dbReference type="SUPFAM" id="SSF51338">
    <property type="entry name" value="Composite domain of metallo-dependent hydrolases"/>
    <property type="match status" value="1"/>
</dbReference>
<dbReference type="PANTHER" id="PTHR22642:SF19">
    <property type="entry name" value="AMIDOHYDROLASE FAMILY PROTEIN (AFU_ORTHOLOGUE AFUA_5G01480)"/>
    <property type="match status" value="1"/>
</dbReference>
<dbReference type="GO" id="GO:0016810">
    <property type="term" value="F:hydrolase activity, acting on carbon-nitrogen (but not peptide) bonds"/>
    <property type="evidence" value="ECO:0007669"/>
    <property type="project" value="InterPro"/>
</dbReference>
<dbReference type="OrthoDB" id="3501663at2759"/>
<dbReference type="OMA" id="LCRGWIQ"/>
<dbReference type="Proteomes" id="UP000054771">
    <property type="component" value="Unassembled WGS sequence"/>
</dbReference>
<dbReference type="Gene3D" id="2.30.40.10">
    <property type="entry name" value="Urease, subunit C, domain 1"/>
    <property type="match status" value="1"/>
</dbReference>
<organism evidence="2 3">
    <name type="scientific">Aspergillus calidoustus</name>
    <dbReference type="NCBI Taxonomy" id="454130"/>
    <lineage>
        <taxon>Eukaryota</taxon>
        <taxon>Fungi</taxon>
        <taxon>Dikarya</taxon>
        <taxon>Ascomycota</taxon>
        <taxon>Pezizomycotina</taxon>
        <taxon>Eurotiomycetes</taxon>
        <taxon>Eurotiomycetidae</taxon>
        <taxon>Eurotiales</taxon>
        <taxon>Aspergillaceae</taxon>
        <taxon>Aspergillus</taxon>
        <taxon>Aspergillus subgen. Nidulantes</taxon>
    </lineage>
</organism>
<dbReference type="STRING" id="454130.A0A0U5C3A2"/>
<name>A0A0U5C3A2_ASPCI</name>
<dbReference type="Gene3D" id="3.10.310.70">
    <property type="match status" value="1"/>
</dbReference>
<dbReference type="Gene3D" id="3.20.20.140">
    <property type="entry name" value="Metal-dependent hydrolases"/>
    <property type="match status" value="1"/>
</dbReference>
<evidence type="ECO:0000313" key="3">
    <source>
        <dbReference type="Proteomes" id="UP000054771"/>
    </source>
</evidence>
<sequence length="537" mass="58853">MTSVFRNGRIFAPSQSSAEPGSEFTSGMIVKNGRISFVGNLDDTKIPHDSTIIDLENRIVLPGFIDAHVHILKYGHSLQKVNLINCTSLEQVRETISSYAKENPSVPRILCQGWIQSSTKGIALASMLDDLDPRPIFIDSFDLHSVWCNSAALDEMHVHSAPEPPGGTIHRDENGRASGLLDESALVDLVWPHLESTYTAQDKAAALQAAVTSYTASGYTGVVDMAMNEHTWELLDQFRRDKQFPFHIAAHWLVPFSENQQTNLQHVDRAIHLRQKFKDSAFCIAGIKLICDGTADGCTAALSHPYNGRSHAGDPIWPTDMLREVAQRADSAGLQCAIHAIGDKAINQAINVLSEVGTPGRRHRIEHLELANSEDAKRLGQLGITASVQPVHSDPALFKAWPSLIGPERCKRAFAYKEFLDGGAPLAIGTDAPTARHFPFPNLYNATTRRSALEPETGHTVNPEFAISLVEGMTAATKGAAYARFADSWTGALRPGLSADFVVVDMHWAPDRLLEAVVCQTWYQGRMVYDMKDASTA</sequence>
<dbReference type="PANTHER" id="PTHR22642">
    <property type="entry name" value="IMIDAZOLONEPROPIONASE"/>
    <property type="match status" value="1"/>
</dbReference>
<dbReference type="EMBL" id="CDMC01000001">
    <property type="protein sequence ID" value="CEL01785.1"/>
    <property type="molecule type" value="Genomic_DNA"/>
</dbReference>
<dbReference type="InterPro" id="IPR011059">
    <property type="entry name" value="Metal-dep_hydrolase_composite"/>
</dbReference>
<dbReference type="InterPro" id="IPR033932">
    <property type="entry name" value="YtcJ-like"/>
</dbReference>
<reference evidence="3" key="1">
    <citation type="journal article" date="2016" name="Genome Announc.">
        <title>Draft genome sequences of fungus Aspergillus calidoustus.</title>
        <authorList>
            <person name="Horn F."/>
            <person name="Linde J."/>
            <person name="Mattern D.J."/>
            <person name="Walther G."/>
            <person name="Guthke R."/>
            <person name="Scherlach K."/>
            <person name="Martin K."/>
            <person name="Brakhage A.A."/>
            <person name="Petzke L."/>
            <person name="Valiante V."/>
        </authorList>
    </citation>
    <scope>NUCLEOTIDE SEQUENCE [LARGE SCALE GENOMIC DNA]</scope>
    <source>
        <strain evidence="3">SF006504</strain>
    </source>
</reference>
<proteinExistence type="predicted"/>
<evidence type="ECO:0000313" key="2">
    <source>
        <dbReference type="EMBL" id="CEL01785.1"/>
    </source>
</evidence>
<dbReference type="InterPro" id="IPR013108">
    <property type="entry name" value="Amidohydro_3"/>
</dbReference>
<dbReference type="Pfam" id="PF07969">
    <property type="entry name" value="Amidohydro_3"/>
    <property type="match status" value="1"/>
</dbReference>
<gene>
    <name evidence="2" type="ORF">ASPCAL01363</name>
</gene>
<accession>A0A0U5C3A2</accession>
<evidence type="ECO:0000259" key="1">
    <source>
        <dbReference type="Pfam" id="PF07969"/>
    </source>
</evidence>